<keyword evidence="4 7" id="KW-0067">ATP-binding</keyword>
<evidence type="ECO:0000256" key="2">
    <source>
        <dbReference type="ARBA" id="ARBA00022475"/>
    </source>
</evidence>
<dbReference type="InterPro" id="IPR003439">
    <property type="entry name" value="ABC_transporter-like_ATP-bd"/>
</dbReference>
<dbReference type="GO" id="GO:1903805">
    <property type="term" value="P:L-valine import across plasma membrane"/>
    <property type="evidence" value="ECO:0007669"/>
    <property type="project" value="TreeGrafter"/>
</dbReference>
<dbReference type="Proteomes" id="UP000534388">
    <property type="component" value="Unassembled WGS sequence"/>
</dbReference>
<dbReference type="InterPro" id="IPR032823">
    <property type="entry name" value="BCA_ABC_TP_C"/>
</dbReference>
<dbReference type="CDD" id="cd03219">
    <property type="entry name" value="ABC_Mj1267_LivG_branched"/>
    <property type="match status" value="1"/>
</dbReference>
<dbReference type="PANTHER" id="PTHR45772:SF7">
    <property type="entry name" value="AMINO ACID ABC TRANSPORTER ATP-BINDING PROTEIN"/>
    <property type="match status" value="1"/>
</dbReference>
<protein>
    <submittedName>
        <fullName evidence="7">ABC transporter ATP-binding protein</fullName>
    </submittedName>
</protein>
<dbReference type="InterPro" id="IPR051120">
    <property type="entry name" value="ABC_AA/LPS_Transport"/>
</dbReference>
<gene>
    <name evidence="7" type="ORF">H3H37_12860</name>
</gene>
<dbReference type="Pfam" id="PF00005">
    <property type="entry name" value="ABC_tran"/>
    <property type="match status" value="1"/>
</dbReference>
<accession>A0A7W2ESQ7</accession>
<evidence type="ECO:0000313" key="7">
    <source>
        <dbReference type="EMBL" id="MBA5637945.1"/>
    </source>
</evidence>
<evidence type="ECO:0000256" key="5">
    <source>
        <dbReference type="SAM" id="MobiDB-lite"/>
    </source>
</evidence>
<keyword evidence="2" id="KW-1003">Cell membrane</keyword>
<dbReference type="SMART" id="SM00382">
    <property type="entry name" value="AAA"/>
    <property type="match status" value="1"/>
</dbReference>
<sequence>MLELDNLSVRFGGLAAVDGVSLRVDSHEVLGLVGPNGAGKTTLFNAISGLARPAGGTIRFNGANIVRTALFRRSRLGIGRTFQIPQPMHTLTVRENLIVAQRFGTGRVDDGRIDEILDFTSLAGKAGSDAATGLALTELKALEVAKALATNPRLLLLDEVLAGLETVGKRRFMTMLRELHARFGVAMIVIEHDIETISTLCQRVAVLDFGRLIADGTPEAVFRDPAVMRSYTGTSAGTSAETSAGTSTGGSHA</sequence>
<dbReference type="GO" id="GO:0042941">
    <property type="term" value="P:D-alanine transmembrane transport"/>
    <property type="evidence" value="ECO:0007669"/>
    <property type="project" value="TreeGrafter"/>
</dbReference>
<keyword evidence="2" id="KW-0472">Membrane</keyword>
<keyword evidence="3" id="KW-0547">Nucleotide-binding</keyword>
<dbReference type="Gene3D" id="3.40.50.300">
    <property type="entry name" value="P-loop containing nucleotide triphosphate hydrolases"/>
    <property type="match status" value="1"/>
</dbReference>
<dbReference type="PANTHER" id="PTHR45772">
    <property type="entry name" value="CONSERVED COMPONENT OF ABC TRANSPORTER FOR NATURAL AMINO ACIDS-RELATED"/>
    <property type="match status" value="1"/>
</dbReference>
<dbReference type="PROSITE" id="PS50893">
    <property type="entry name" value="ABC_TRANSPORTER_2"/>
    <property type="match status" value="1"/>
</dbReference>
<dbReference type="RefSeq" id="WP_182163010.1">
    <property type="nucleotide sequence ID" value="NZ_JACEZT010000007.1"/>
</dbReference>
<dbReference type="GO" id="GO:0016887">
    <property type="term" value="F:ATP hydrolysis activity"/>
    <property type="evidence" value="ECO:0007669"/>
    <property type="project" value="InterPro"/>
</dbReference>
<dbReference type="GO" id="GO:0015188">
    <property type="term" value="F:L-isoleucine transmembrane transporter activity"/>
    <property type="evidence" value="ECO:0007669"/>
    <property type="project" value="TreeGrafter"/>
</dbReference>
<dbReference type="Pfam" id="PF12399">
    <property type="entry name" value="BCA_ABC_TP_C"/>
    <property type="match status" value="1"/>
</dbReference>
<dbReference type="InterPro" id="IPR003593">
    <property type="entry name" value="AAA+_ATPase"/>
</dbReference>
<evidence type="ECO:0000313" key="8">
    <source>
        <dbReference type="Proteomes" id="UP000534388"/>
    </source>
</evidence>
<dbReference type="GO" id="GO:0005524">
    <property type="term" value="F:ATP binding"/>
    <property type="evidence" value="ECO:0007669"/>
    <property type="project" value="UniProtKB-KW"/>
</dbReference>
<dbReference type="GO" id="GO:0005886">
    <property type="term" value="C:plasma membrane"/>
    <property type="evidence" value="ECO:0007669"/>
    <property type="project" value="TreeGrafter"/>
</dbReference>
<dbReference type="GO" id="GO:0015192">
    <property type="term" value="F:L-phenylalanine transmembrane transporter activity"/>
    <property type="evidence" value="ECO:0007669"/>
    <property type="project" value="TreeGrafter"/>
</dbReference>
<name>A0A7W2ESQ7_9BURK</name>
<feature type="domain" description="ABC transporter" evidence="6">
    <location>
        <begin position="2"/>
        <end position="234"/>
    </location>
</feature>
<dbReference type="EMBL" id="JACEZT010000007">
    <property type="protein sequence ID" value="MBA5637945.1"/>
    <property type="molecule type" value="Genomic_DNA"/>
</dbReference>
<dbReference type="GO" id="GO:0005304">
    <property type="term" value="F:L-valine transmembrane transporter activity"/>
    <property type="evidence" value="ECO:0007669"/>
    <property type="project" value="TreeGrafter"/>
</dbReference>
<keyword evidence="8" id="KW-1185">Reference proteome</keyword>
<feature type="region of interest" description="Disordered" evidence="5">
    <location>
        <begin position="233"/>
        <end position="253"/>
    </location>
</feature>
<dbReference type="InterPro" id="IPR027417">
    <property type="entry name" value="P-loop_NTPase"/>
</dbReference>
<dbReference type="SUPFAM" id="SSF52540">
    <property type="entry name" value="P-loop containing nucleoside triphosphate hydrolases"/>
    <property type="match status" value="1"/>
</dbReference>
<evidence type="ECO:0000256" key="3">
    <source>
        <dbReference type="ARBA" id="ARBA00022741"/>
    </source>
</evidence>
<reference evidence="7 8" key="1">
    <citation type="submission" date="2020-07" db="EMBL/GenBank/DDBJ databases">
        <title>Novel species isolated from subtropical streams in China.</title>
        <authorList>
            <person name="Lu H."/>
        </authorList>
    </citation>
    <scope>NUCLEOTIDE SEQUENCE [LARGE SCALE GENOMIC DNA]</scope>
    <source>
        <strain evidence="7 8">LX20W</strain>
    </source>
</reference>
<dbReference type="GO" id="GO:1903806">
    <property type="term" value="P:L-isoleucine import across plasma membrane"/>
    <property type="evidence" value="ECO:0007669"/>
    <property type="project" value="TreeGrafter"/>
</dbReference>
<evidence type="ECO:0000256" key="4">
    <source>
        <dbReference type="ARBA" id="ARBA00022840"/>
    </source>
</evidence>
<comment type="caution">
    <text evidence="7">The sequence shown here is derived from an EMBL/GenBank/DDBJ whole genome shotgun (WGS) entry which is preliminary data.</text>
</comment>
<proteinExistence type="predicted"/>
<evidence type="ECO:0000256" key="1">
    <source>
        <dbReference type="ARBA" id="ARBA00022448"/>
    </source>
</evidence>
<dbReference type="GO" id="GO:0015808">
    <property type="term" value="P:L-alanine transport"/>
    <property type="evidence" value="ECO:0007669"/>
    <property type="project" value="TreeGrafter"/>
</dbReference>
<keyword evidence="1" id="KW-0813">Transport</keyword>
<organism evidence="7 8">
    <name type="scientific">Rugamonas brunnea</name>
    <dbReference type="NCBI Taxonomy" id="2758569"/>
    <lineage>
        <taxon>Bacteria</taxon>
        <taxon>Pseudomonadati</taxon>
        <taxon>Pseudomonadota</taxon>
        <taxon>Betaproteobacteria</taxon>
        <taxon>Burkholderiales</taxon>
        <taxon>Oxalobacteraceae</taxon>
        <taxon>Telluria group</taxon>
        <taxon>Rugamonas</taxon>
    </lineage>
</organism>
<evidence type="ECO:0000259" key="6">
    <source>
        <dbReference type="PROSITE" id="PS50893"/>
    </source>
</evidence>
<dbReference type="AlphaFoldDB" id="A0A7W2ESQ7"/>